<proteinExistence type="predicted"/>
<dbReference type="Proteomes" id="UP001367508">
    <property type="component" value="Unassembled WGS sequence"/>
</dbReference>
<feature type="transmembrane region" description="Helical" evidence="1">
    <location>
        <begin position="47"/>
        <end position="66"/>
    </location>
</feature>
<reference evidence="2 3" key="1">
    <citation type="submission" date="2024-01" db="EMBL/GenBank/DDBJ databases">
        <title>The genomes of 5 underutilized Papilionoideae crops provide insights into root nodulation and disease resistanc.</title>
        <authorList>
            <person name="Jiang F."/>
        </authorList>
    </citation>
    <scope>NUCLEOTIDE SEQUENCE [LARGE SCALE GENOMIC DNA]</scope>
    <source>
        <strain evidence="2">LVBAO_FW01</strain>
        <tissue evidence="2">Leaves</tissue>
    </source>
</reference>
<evidence type="ECO:0000313" key="2">
    <source>
        <dbReference type="EMBL" id="KAK7361753.1"/>
    </source>
</evidence>
<gene>
    <name evidence="2" type="ORF">VNO77_03835</name>
</gene>
<organism evidence="2 3">
    <name type="scientific">Canavalia gladiata</name>
    <name type="common">Sword bean</name>
    <name type="synonym">Dolichos gladiatus</name>
    <dbReference type="NCBI Taxonomy" id="3824"/>
    <lineage>
        <taxon>Eukaryota</taxon>
        <taxon>Viridiplantae</taxon>
        <taxon>Streptophyta</taxon>
        <taxon>Embryophyta</taxon>
        <taxon>Tracheophyta</taxon>
        <taxon>Spermatophyta</taxon>
        <taxon>Magnoliopsida</taxon>
        <taxon>eudicotyledons</taxon>
        <taxon>Gunneridae</taxon>
        <taxon>Pentapetalae</taxon>
        <taxon>rosids</taxon>
        <taxon>fabids</taxon>
        <taxon>Fabales</taxon>
        <taxon>Fabaceae</taxon>
        <taxon>Papilionoideae</taxon>
        <taxon>50 kb inversion clade</taxon>
        <taxon>NPAAA clade</taxon>
        <taxon>indigoferoid/millettioid clade</taxon>
        <taxon>Phaseoleae</taxon>
        <taxon>Canavalia</taxon>
    </lineage>
</organism>
<evidence type="ECO:0000256" key="1">
    <source>
        <dbReference type="SAM" id="Phobius"/>
    </source>
</evidence>
<evidence type="ECO:0000313" key="3">
    <source>
        <dbReference type="Proteomes" id="UP001367508"/>
    </source>
</evidence>
<keyword evidence="1" id="KW-0472">Membrane</keyword>
<keyword evidence="1" id="KW-0812">Transmembrane</keyword>
<dbReference type="AlphaFoldDB" id="A0AAN9N0J8"/>
<protein>
    <submittedName>
        <fullName evidence="2">Uncharacterized protein</fullName>
    </submittedName>
</protein>
<dbReference type="EMBL" id="JAYMYQ010000001">
    <property type="protein sequence ID" value="KAK7361753.1"/>
    <property type="molecule type" value="Genomic_DNA"/>
</dbReference>
<accession>A0AAN9N0J8</accession>
<comment type="caution">
    <text evidence="2">The sequence shown here is derived from an EMBL/GenBank/DDBJ whole genome shotgun (WGS) entry which is preliminary data.</text>
</comment>
<sequence length="162" mass="17776">MNATWSTSFLYDNKAISVASVGSDAIRHKAIPNDNSNMARYGNHTNSITRILVFSLVYGILWLHLIRFGDNIIIFKLDCTYLFSIQPRCYEVYVLAIGVPIAAFCGPAAGAVVEANHRLADIMEPQAIDRGNNVDTVVSMDFVQDIASNIVTADLIALRLVA</sequence>
<keyword evidence="3" id="KW-1185">Reference proteome</keyword>
<name>A0AAN9N0J8_CANGL</name>
<keyword evidence="1" id="KW-1133">Transmembrane helix</keyword>